<reference evidence="5 6" key="1">
    <citation type="journal article" date="2010" name="J. Bacteriol.">
        <title>Genome sequence of Lentisphaera araneosa HTCC2155T, the type species of the order Lentisphaerales in the phylum Lentisphaerae.</title>
        <authorList>
            <person name="Thrash J.C."/>
            <person name="Cho J.C."/>
            <person name="Vergin K.L."/>
            <person name="Morris R.M."/>
            <person name="Giovannoni S.J."/>
        </authorList>
    </citation>
    <scope>NUCLEOTIDE SEQUENCE [LARGE SCALE GENOMIC DNA]</scope>
    <source>
        <strain evidence="5 6">HTCC2155</strain>
    </source>
</reference>
<name>A6DSD2_9BACT</name>
<dbReference type="InterPro" id="IPR050090">
    <property type="entry name" value="Tyrosine_recombinase_XerCD"/>
</dbReference>
<keyword evidence="6" id="KW-1185">Reference proteome</keyword>
<sequence length="441" mass="50764">MYNGKRYGGSTGCVDKNDAEEFAKNKKEVLKSEFNKGSKKIDRYIQTKAIKSFTEKVTRDVKGDSIVLDKVWDIFKKEAPALMKREPSPTKWKQKESCWNDFKDFLESKEVEDLRQVSKSHAQEYVGLLKDSGKFNKRIISKKGSYTSEIKELSPSTINEYMTHIKQVFTLLHDRANLLINPFDGIPKVDGKKKKRDVFEISELTKINDFLVKGKSWKYSSNPKLDILILRTLFIVGLNTGLRRGDICMLDWPSVDLDKNRISLENSKTEVFVSIPISAPLMTFLNERHAITGGSGFVVPELADMYQNNSDGISYRFRQMLDKLKIKNTKEVTGRTVAVSNKDIHSLRHTFCYLHGIQGTSIQELQLMTGHLTPKMTEAYMMHKTEQLKEKAQKSIEEFTDFTQLELKDKKKLTRDEILKMVSTMTAKNFQKVRKEILKNG</sequence>
<dbReference type="eggNOG" id="COG0582">
    <property type="taxonomic scope" value="Bacteria"/>
</dbReference>
<evidence type="ECO:0000313" key="5">
    <source>
        <dbReference type="EMBL" id="EDM25477.1"/>
    </source>
</evidence>
<dbReference type="Pfam" id="PF00589">
    <property type="entry name" value="Phage_integrase"/>
    <property type="match status" value="1"/>
</dbReference>
<dbReference type="CDD" id="cd00796">
    <property type="entry name" value="INT_Rci_Hp1_C"/>
    <property type="match status" value="1"/>
</dbReference>
<proteinExistence type="inferred from homology"/>
<dbReference type="GO" id="GO:0003677">
    <property type="term" value="F:DNA binding"/>
    <property type="evidence" value="ECO:0007669"/>
    <property type="project" value="UniProtKB-KW"/>
</dbReference>
<dbReference type="InterPro" id="IPR002104">
    <property type="entry name" value="Integrase_catalytic"/>
</dbReference>
<protein>
    <submittedName>
        <fullName evidence="5">Phage integrase family protein</fullName>
    </submittedName>
</protein>
<dbReference type="Gene3D" id="1.10.443.10">
    <property type="entry name" value="Intergrase catalytic core"/>
    <property type="match status" value="1"/>
</dbReference>
<comment type="caution">
    <text evidence="5">The sequence shown here is derived from an EMBL/GenBank/DDBJ whole genome shotgun (WGS) entry which is preliminary data.</text>
</comment>
<dbReference type="GO" id="GO:0006310">
    <property type="term" value="P:DNA recombination"/>
    <property type="evidence" value="ECO:0007669"/>
    <property type="project" value="UniProtKB-KW"/>
</dbReference>
<dbReference type="InterPro" id="IPR013762">
    <property type="entry name" value="Integrase-like_cat_sf"/>
</dbReference>
<dbReference type="InterPro" id="IPR010998">
    <property type="entry name" value="Integrase_recombinase_N"/>
</dbReference>
<dbReference type="AlphaFoldDB" id="A6DSD2"/>
<gene>
    <name evidence="5" type="ORF">LNTAR_25450</name>
</gene>
<evidence type="ECO:0000256" key="2">
    <source>
        <dbReference type="ARBA" id="ARBA00023125"/>
    </source>
</evidence>
<dbReference type="Gene3D" id="1.10.150.130">
    <property type="match status" value="1"/>
</dbReference>
<evidence type="ECO:0000259" key="4">
    <source>
        <dbReference type="PROSITE" id="PS51898"/>
    </source>
</evidence>
<dbReference type="PROSITE" id="PS51898">
    <property type="entry name" value="TYR_RECOMBINASE"/>
    <property type="match status" value="1"/>
</dbReference>
<dbReference type="STRING" id="313628.LNTAR_25450"/>
<dbReference type="SUPFAM" id="SSF56349">
    <property type="entry name" value="DNA breaking-rejoining enzymes"/>
    <property type="match status" value="1"/>
</dbReference>
<evidence type="ECO:0000256" key="3">
    <source>
        <dbReference type="ARBA" id="ARBA00023172"/>
    </source>
</evidence>
<dbReference type="GO" id="GO:0015074">
    <property type="term" value="P:DNA integration"/>
    <property type="evidence" value="ECO:0007669"/>
    <property type="project" value="InterPro"/>
</dbReference>
<keyword evidence="3" id="KW-0233">DNA recombination</keyword>
<dbReference type="Proteomes" id="UP000004947">
    <property type="component" value="Unassembled WGS sequence"/>
</dbReference>
<feature type="domain" description="Tyr recombinase" evidence="4">
    <location>
        <begin position="194"/>
        <end position="393"/>
    </location>
</feature>
<evidence type="ECO:0000313" key="6">
    <source>
        <dbReference type="Proteomes" id="UP000004947"/>
    </source>
</evidence>
<evidence type="ECO:0000256" key="1">
    <source>
        <dbReference type="ARBA" id="ARBA00008857"/>
    </source>
</evidence>
<dbReference type="PANTHER" id="PTHR30349:SF64">
    <property type="entry name" value="PROPHAGE INTEGRASE INTD-RELATED"/>
    <property type="match status" value="1"/>
</dbReference>
<dbReference type="PANTHER" id="PTHR30349">
    <property type="entry name" value="PHAGE INTEGRASE-RELATED"/>
    <property type="match status" value="1"/>
</dbReference>
<accession>A6DSD2</accession>
<organism evidence="5 6">
    <name type="scientific">Lentisphaera araneosa HTCC2155</name>
    <dbReference type="NCBI Taxonomy" id="313628"/>
    <lineage>
        <taxon>Bacteria</taxon>
        <taxon>Pseudomonadati</taxon>
        <taxon>Lentisphaerota</taxon>
        <taxon>Lentisphaeria</taxon>
        <taxon>Lentisphaerales</taxon>
        <taxon>Lentisphaeraceae</taxon>
        <taxon>Lentisphaera</taxon>
    </lineage>
</organism>
<comment type="similarity">
    <text evidence="1">Belongs to the 'phage' integrase family.</text>
</comment>
<dbReference type="InterPro" id="IPR011010">
    <property type="entry name" value="DNA_brk_join_enz"/>
</dbReference>
<dbReference type="EMBL" id="ABCK01000029">
    <property type="protein sequence ID" value="EDM25477.1"/>
    <property type="molecule type" value="Genomic_DNA"/>
</dbReference>
<keyword evidence="2" id="KW-0238">DNA-binding</keyword>